<proteinExistence type="predicted"/>
<dbReference type="EMBL" id="LSBH01000003">
    <property type="protein sequence ID" value="OAQ82380.1"/>
    <property type="molecule type" value="Genomic_DNA"/>
</dbReference>
<evidence type="ECO:0000313" key="3">
    <source>
        <dbReference type="Proteomes" id="UP000078240"/>
    </source>
</evidence>
<accession>A0A179GYM2</accession>
<dbReference type="Proteomes" id="UP000078240">
    <property type="component" value="Unassembled WGS sequence"/>
</dbReference>
<organism evidence="2 3">
    <name type="scientific">Purpureocillium lilacinum</name>
    <name type="common">Paecilomyces lilacinus</name>
    <dbReference type="NCBI Taxonomy" id="33203"/>
    <lineage>
        <taxon>Eukaryota</taxon>
        <taxon>Fungi</taxon>
        <taxon>Dikarya</taxon>
        <taxon>Ascomycota</taxon>
        <taxon>Pezizomycotina</taxon>
        <taxon>Sordariomycetes</taxon>
        <taxon>Hypocreomycetidae</taxon>
        <taxon>Hypocreales</taxon>
        <taxon>Ophiocordycipitaceae</taxon>
        <taxon>Purpureocillium</taxon>
    </lineage>
</organism>
<feature type="compositionally biased region" description="Basic and acidic residues" evidence="1">
    <location>
        <begin position="354"/>
        <end position="363"/>
    </location>
</feature>
<name>A0A179GYM2_PURLI</name>
<feature type="region of interest" description="Disordered" evidence="1">
    <location>
        <begin position="126"/>
        <end position="190"/>
    </location>
</feature>
<feature type="region of interest" description="Disordered" evidence="1">
    <location>
        <begin position="283"/>
        <end position="307"/>
    </location>
</feature>
<protein>
    <submittedName>
        <fullName evidence="2">Ubiquitin-conjugating enzyme</fullName>
    </submittedName>
</protein>
<feature type="region of interest" description="Disordered" evidence="1">
    <location>
        <begin position="354"/>
        <end position="416"/>
    </location>
</feature>
<feature type="compositionally biased region" description="Low complexity" evidence="1">
    <location>
        <begin position="296"/>
        <end position="307"/>
    </location>
</feature>
<gene>
    <name evidence="2" type="ORF">VFPBJ_04964</name>
</gene>
<evidence type="ECO:0000256" key="1">
    <source>
        <dbReference type="SAM" id="MobiDB-lite"/>
    </source>
</evidence>
<dbReference type="AlphaFoldDB" id="A0A179GYM2"/>
<sequence length="473" mass="51642">MRRLPFVPARDPRHRAAALALYRALVRSARRVPLPEDLLLLHRPAGATPKQKHATAATAAATAVVPPRLGPIAETVRRRVAGNRAYTSLRLVYASMAAGYRFLEVLARARDVSSPENAQLVAHIRSAAQHRDSDSHPAKQQQSLETDAPSRSRPRRRAPFVPQPLPEPLIVNAAPPGHPPSYVSSSLPRPRASLDAGSALPRRVPSLCSTADGQPFLRMAKPQPRALSRMVGRKDRIFQRSIYKIVEIDDELVPAAVLEDEWDGLVAEQMRREGVTALDVDIEAPGGEKTWHGNGATARSRASSPSAATSSYSWSVQLARLWWEWRVEKTWQDWTARGIALSRIVEEERALAELERDSGDKHNNRAALPRRAKPDAPNTKTGRTLRDGGSSSSSSSSNTTRPKVAEHPAPPLPLLSAITSRLGHGSAAQLDGKDPFLSAAWTTLVEAERPRLMKWLARGAAGRTNNGDAPASR</sequence>
<evidence type="ECO:0000313" key="2">
    <source>
        <dbReference type="EMBL" id="OAQ82380.1"/>
    </source>
</evidence>
<comment type="caution">
    <text evidence="2">The sequence shown here is derived from an EMBL/GenBank/DDBJ whole genome shotgun (WGS) entry which is preliminary data.</text>
</comment>
<reference evidence="2 3" key="1">
    <citation type="submission" date="2016-01" db="EMBL/GenBank/DDBJ databases">
        <title>Biosynthesis of antibiotic leucinostatins and their inhibition on Phytophthora in bio-control Purpureocillium lilacinum.</title>
        <authorList>
            <person name="Wang G."/>
            <person name="Liu Z."/>
            <person name="Lin R."/>
            <person name="Li E."/>
            <person name="Mao Z."/>
            <person name="Ling J."/>
            <person name="Yin W."/>
            <person name="Xie B."/>
        </authorList>
    </citation>
    <scope>NUCLEOTIDE SEQUENCE [LARGE SCALE GENOMIC DNA]</scope>
    <source>
        <strain evidence="2">PLBJ-1</strain>
    </source>
</reference>